<keyword evidence="6 7" id="KW-0961">Cell wall biogenesis/degradation</keyword>
<comment type="caution">
    <text evidence="9">The sequence shown here is derived from an EMBL/GenBank/DDBJ whole genome shotgun (WGS) entry which is preliminary data.</text>
</comment>
<name>A0A1E5XTZ0_9HYPH</name>
<organism evidence="9 10">
    <name type="scientific">Devosia insulae DS-56</name>
    <dbReference type="NCBI Taxonomy" id="1116389"/>
    <lineage>
        <taxon>Bacteria</taxon>
        <taxon>Pseudomonadati</taxon>
        <taxon>Pseudomonadota</taxon>
        <taxon>Alphaproteobacteria</taxon>
        <taxon>Hyphomicrobiales</taxon>
        <taxon>Devosiaceae</taxon>
        <taxon>Devosia</taxon>
    </lineage>
</organism>
<dbReference type="GO" id="GO:0009252">
    <property type="term" value="P:peptidoglycan biosynthetic process"/>
    <property type="evidence" value="ECO:0007669"/>
    <property type="project" value="UniProtKB-UniPathway"/>
</dbReference>
<dbReference type="PROSITE" id="PS51257">
    <property type="entry name" value="PROKAR_LIPOPROTEIN"/>
    <property type="match status" value="1"/>
</dbReference>
<feature type="domain" description="L,D-TPase catalytic" evidence="8">
    <location>
        <begin position="52"/>
        <end position="183"/>
    </location>
</feature>
<dbReference type="CDD" id="cd16913">
    <property type="entry name" value="YkuD_like"/>
    <property type="match status" value="1"/>
</dbReference>
<dbReference type="PANTHER" id="PTHR36699">
    <property type="entry name" value="LD-TRANSPEPTIDASE"/>
    <property type="match status" value="1"/>
</dbReference>
<dbReference type="GO" id="GO:0008360">
    <property type="term" value="P:regulation of cell shape"/>
    <property type="evidence" value="ECO:0007669"/>
    <property type="project" value="UniProtKB-UniRule"/>
</dbReference>
<reference evidence="9 10" key="1">
    <citation type="journal article" date="2015" name="Genome Announc.">
        <title>Genome Assemblies of Three Soil-Associated Devosia species: D. insulae, D. limi, and D. soli.</title>
        <authorList>
            <person name="Hassan Y.I."/>
            <person name="Lepp D."/>
            <person name="Zhou T."/>
        </authorList>
    </citation>
    <scope>NUCLEOTIDE SEQUENCE [LARGE SCALE GENOMIC DNA]</scope>
    <source>
        <strain evidence="9 10">DS-56</strain>
    </source>
</reference>
<evidence type="ECO:0000256" key="7">
    <source>
        <dbReference type="PROSITE-ProRule" id="PRU01373"/>
    </source>
</evidence>
<evidence type="ECO:0000259" key="8">
    <source>
        <dbReference type="PROSITE" id="PS52029"/>
    </source>
</evidence>
<keyword evidence="5 7" id="KW-0573">Peptidoglycan synthesis</keyword>
<dbReference type="GO" id="GO:0004180">
    <property type="term" value="F:carboxypeptidase activity"/>
    <property type="evidence" value="ECO:0007669"/>
    <property type="project" value="UniProtKB-ARBA"/>
</dbReference>
<evidence type="ECO:0000256" key="3">
    <source>
        <dbReference type="ARBA" id="ARBA00022679"/>
    </source>
</evidence>
<dbReference type="InterPro" id="IPR005490">
    <property type="entry name" value="LD_TPept_cat_dom"/>
</dbReference>
<dbReference type="GO" id="GO:0016740">
    <property type="term" value="F:transferase activity"/>
    <property type="evidence" value="ECO:0007669"/>
    <property type="project" value="UniProtKB-KW"/>
</dbReference>
<evidence type="ECO:0000313" key="9">
    <source>
        <dbReference type="EMBL" id="OEO32060.1"/>
    </source>
</evidence>
<keyword evidence="3" id="KW-0808">Transferase</keyword>
<evidence type="ECO:0000256" key="5">
    <source>
        <dbReference type="ARBA" id="ARBA00022984"/>
    </source>
</evidence>
<keyword evidence="4 7" id="KW-0133">Cell shape</keyword>
<dbReference type="AlphaFoldDB" id="A0A1E5XTZ0"/>
<evidence type="ECO:0000256" key="4">
    <source>
        <dbReference type="ARBA" id="ARBA00022960"/>
    </source>
</evidence>
<dbReference type="PANTHER" id="PTHR36699:SF1">
    <property type="entry name" value="L,D-TRANSPEPTIDASE YAFK-RELATED"/>
    <property type="match status" value="1"/>
</dbReference>
<protein>
    <recommendedName>
        <fullName evidence="8">L,D-TPase catalytic domain-containing protein</fullName>
    </recommendedName>
</protein>
<accession>A0A1E5XTZ0</accession>
<dbReference type="SUPFAM" id="SSF141523">
    <property type="entry name" value="L,D-transpeptidase catalytic domain-like"/>
    <property type="match status" value="1"/>
</dbReference>
<dbReference type="Pfam" id="PF03734">
    <property type="entry name" value="YkuD"/>
    <property type="match status" value="1"/>
</dbReference>
<dbReference type="EMBL" id="LAJE02000095">
    <property type="protein sequence ID" value="OEO32060.1"/>
    <property type="molecule type" value="Genomic_DNA"/>
</dbReference>
<dbReference type="PROSITE" id="PS52029">
    <property type="entry name" value="LD_TPASE"/>
    <property type="match status" value="1"/>
</dbReference>
<evidence type="ECO:0000256" key="6">
    <source>
        <dbReference type="ARBA" id="ARBA00023316"/>
    </source>
</evidence>
<evidence type="ECO:0000256" key="1">
    <source>
        <dbReference type="ARBA" id="ARBA00004752"/>
    </source>
</evidence>
<gene>
    <name evidence="9" type="ORF">VW23_013280</name>
</gene>
<evidence type="ECO:0000256" key="2">
    <source>
        <dbReference type="ARBA" id="ARBA00005992"/>
    </source>
</evidence>
<evidence type="ECO:0000313" key="10">
    <source>
        <dbReference type="Proteomes" id="UP000095463"/>
    </source>
</evidence>
<comment type="similarity">
    <text evidence="2">Belongs to the YkuD family.</text>
</comment>
<dbReference type="InterPro" id="IPR038063">
    <property type="entry name" value="Transpep_catalytic_dom"/>
</dbReference>
<keyword evidence="10" id="KW-1185">Reference proteome</keyword>
<sequence length="269" mass="29130">MRKSTALLTVLLLTFVLAGCSSLGGLTKDKQPLSARTVSVLAALDTTPAAPMLVRVFKESSELEVWKPDSRGSYRLFKTYAICKWSGELGPKVKEGDYQSPEGFYEVTPGMMNPKSSYYLSFNTGFPNRLDRAQGRTGTNLMIHGDCKSVGCYAMTDEQMKEIYALARESFAGGNPSFKLELYPFRMTEANLTRHATNPNMAFWRNLKEGYDVLAQTQRPATVGSCGGRYVFNAGATSLPDDPLGACPADAAAPTTAELAVAAGNPAFS</sequence>
<dbReference type="Proteomes" id="UP000095463">
    <property type="component" value="Unassembled WGS sequence"/>
</dbReference>
<comment type="pathway">
    <text evidence="1 7">Cell wall biogenesis; peptidoglycan biosynthesis.</text>
</comment>
<proteinExistence type="inferred from homology"/>
<feature type="active site" description="Nucleophile" evidence="7">
    <location>
        <position position="152"/>
    </location>
</feature>
<feature type="active site" description="Proton donor/acceptor" evidence="7">
    <location>
        <position position="144"/>
    </location>
</feature>
<dbReference type="RefSeq" id="WP_069908771.1">
    <property type="nucleotide sequence ID" value="NZ_LAJE02000095.1"/>
</dbReference>
<dbReference type="UniPathway" id="UPA00219"/>
<dbReference type="GO" id="GO:0071555">
    <property type="term" value="P:cell wall organization"/>
    <property type="evidence" value="ECO:0007669"/>
    <property type="project" value="UniProtKB-UniRule"/>
</dbReference>